<dbReference type="Gene3D" id="4.10.60.10">
    <property type="entry name" value="Zinc finger, CCHC-type"/>
    <property type="match status" value="1"/>
</dbReference>
<feature type="domain" description="CCHC-type" evidence="2">
    <location>
        <begin position="42"/>
        <end position="58"/>
    </location>
</feature>
<dbReference type="OrthoDB" id="3635077at2759"/>
<protein>
    <recommendedName>
        <fullName evidence="2">CCHC-type domain-containing protein</fullName>
    </recommendedName>
</protein>
<comment type="caution">
    <text evidence="3">The sequence shown here is derived from an EMBL/GenBank/DDBJ whole genome shotgun (WGS) entry which is preliminary data.</text>
</comment>
<evidence type="ECO:0000259" key="2">
    <source>
        <dbReference type="SMART" id="SM00343"/>
    </source>
</evidence>
<dbReference type="EMBL" id="LKMD01000108">
    <property type="protein sequence ID" value="PIA89387.1"/>
    <property type="molecule type" value="Genomic_DNA"/>
</dbReference>
<accession>A0A2G5HA38</accession>
<dbReference type="InterPro" id="IPR001878">
    <property type="entry name" value="Znf_CCHC"/>
</dbReference>
<dbReference type="SMART" id="SM00343">
    <property type="entry name" value="ZnF_C2HC"/>
    <property type="match status" value="5"/>
</dbReference>
<reference evidence="3 4" key="1">
    <citation type="submission" date="2015-10" db="EMBL/GenBank/DDBJ databases">
        <title>The cercosporin biosynthetic gene cluster was horizontally transferred to several fungal lineages and shown to be expanded in Cercospora beticola based on microsynteny with recipient genomes.</title>
        <authorList>
            <person name="De Jonge R."/>
            <person name="Ebert M.K."/>
            <person name="Suttle J.C."/>
            <person name="Jurick Ii W.M."/>
            <person name="Secor G.A."/>
            <person name="Thomma B.P."/>
            <person name="Van De Peer Y."/>
            <person name="Bolton M.D."/>
        </authorList>
    </citation>
    <scope>NUCLEOTIDE SEQUENCE [LARGE SCALE GENOMIC DNA]</scope>
    <source>
        <strain evidence="3 4">09-40</strain>
    </source>
</reference>
<dbReference type="SUPFAM" id="SSF57756">
    <property type="entry name" value="Retrovirus zinc finger-like domains"/>
    <property type="match status" value="1"/>
</dbReference>
<evidence type="ECO:0000313" key="4">
    <source>
        <dbReference type="Proteomes" id="UP000230605"/>
    </source>
</evidence>
<feature type="region of interest" description="Disordered" evidence="1">
    <location>
        <begin position="1"/>
        <end position="42"/>
    </location>
</feature>
<feature type="compositionally biased region" description="Low complexity" evidence="1">
    <location>
        <begin position="17"/>
        <end position="30"/>
    </location>
</feature>
<proteinExistence type="predicted"/>
<dbReference type="GO" id="GO:0008270">
    <property type="term" value="F:zinc ion binding"/>
    <property type="evidence" value="ECO:0007669"/>
    <property type="project" value="InterPro"/>
</dbReference>
<feature type="domain" description="CCHC-type" evidence="2">
    <location>
        <begin position="152"/>
        <end position="168"/>
    </location>
</feature>
<evidence type="ECO:0000256" key="1">
    <source>
        <dbReference type="SAM" id="MobiDB-lite"/>
    </source>
</evidence>
<feature type="domain" description="CCHC-type" evidence="2">
    <location>
        <begin position="123"/>
        <end position="139"/>
    </location>
</feature>
<gene>
    <name evidence="3" type="ORF">CB0940_07709</name>
</gene>
<feature type="domain" description="CCHC-type" evidence="2">
    <location>
        <begin position="92"/>
        <end position="108"/>
    </location>
</feature>
<feature type="domain" description="CCHC-type" evidence="2">
    <location>
        <begin position="173"/>
        <end position="189"/>
    </location>
</feature>
<dbReference type="GO" id="GO:0003676">
    <property type="term" value="F:nucleic acid binding"/>
    <property type="evidence" value="ECO:0007669"/>
    <property type="project" value="InterPro"/>
</dbReference>
<dbReference type="Proteomes" id="UP000230605">
    <property type="component" value="Chromosome 5"/>
</dbReference>
<dbReference type="InterPro" id="IPR036875">
    <property type="entry name" value="Znf_CCHC_sf"/>
</dbReference>
<sequence length="519" mass="59895">MPRPVTNNPRNDRNQGRRNSGSRQNGSRNNTPRNTSQNRDQRCSLCDKTGHTRDKCFNNPANFKCKNENCKSRGTHETKDCKMRNGNKRDGVCDHCNKKGHSSDDCYKKRSGDVSMTSPTHSYCAHCNTTDHATSSCRDALSFKRYSESLLRCARCREKGHSHDECRNPAGKRCSKCLFLGHGRDNCPVRHNKDLKSPATPARNVFATIDGMKVDGRSRFRFEKYEKLHKTQQERLKLERHSHDVDFQKSQMTEAQIYQADRRIEQLQRYIEAEERKIFPRSPRSRMVQDYDVEMRTPTLPAFEDYYRHTWNGPTTYPSYSMTLGGRRASTVAARLSRWITKEGGNGNDPVIQENTWAQLKEMERRILNKISNSRLGYRHSGIWNNYITLNELAIMEAGVVTQERMNQIKRLLVLGAIVYRDPMTMAAVFGRKVPYCAKCGTRGTIVNEHFEPVPVDAPVTELYLLRDVEHPGWGLFIVFQCEARCTAKYGYRFAPVPIEEMNGKDIQNDPMYYPYGDI</sequence>
<organism evidence="3 4">
    <name type="scientific">Cercospora beticola</name>
    <name type="common">Sugarbeet leaf spot fungus</name>
    <dbReference type="NCBI Taxonomy" id="122368"/>
    <lineage>
        <taxon>Eukaryota</taxon>
        <taxon>Fungi</taxon>
        <taxon>Dikarya</taxon>
        <taxon>Ascomycota</taxon>
        <taxon>Pezizomycotina</taxon>
        <taxon>Dothideomycetes</taxon>
        <taxon>Dothideomycetidae</taxon>
        <taxon>Mycosphaerellales</taxon>
        <taxon>Mycosphaerellaceae</taxon>
        <taxon>Cercospora</taxon>
    </lineage>
</organism>
<name>A0A2G5HA38_CERBT</name>
<evidence type="ECO:0000313" key="3">
    <source>
        <dbReference type="EMBL" id="PIA89387.1"/>
    </source>
</evidence>
<dbReference type="AlphaFoldDB" id="A0A2G5HA38"/>